<dbReference type="SUPFAM" id="SSF81624">
    <property type="entry name" value="N-terminal domain of MutM-like DNA repair proteins"/>
    <property type="match status" value="1"/>
</dbReference>
<dbReference type="GO" id="GO:0006284">
    <property type="term" value="P:base-excision repair"/>
    <property type="evidence" value="ECO:0007669"/>
    <property type="project" value="InterPro"/>
</dbReference>
<keyword evidence="8" id="KW-0511">Multifunctional enzyme</keyword>
<dbReference type="GO" id="GO:0008534">
    <property type="term" value="F:oxidized purine nucleobase lesion DNA N-glycosylase activity"/>
    <property type="evidence" value="ECO:0007669"/>
    <property type="project" value="UniProtKB-EC"/>
</dbReference>
<dbReference type="GO" id="GO:0016829">
    <property type="term" value="F:lyase activity"/>
    <property type="evidence" value="ECO:0007669"/>
    <property type="project" value="UniProtKB-KW"/>
</dbReference>
<keyword evidence="7" id="KW-0456">Lyase</keyword>
<keyword evidence="9" id="KW-0326">Glycosidase</keyword>
<evidence type="ECO:0000256" key="8">
    <source>
        <dbReference type="ARBA" id="ARBA00023268"/>
    </source>
</evidence>
<evidence type="ECO:0000313" key="11">
    <source>
        <dbReference type="EMBL" id="QHT25713.1"/>
    </source>
</evidence>
<dbReference type="EMBL" id="MN739774">
    <property type="protein sequence ID" value="QHT25713.1"/>
    <property type="molecule type" value="Genomic_DNA"/>
</dbReference>
<name>A0A6C0EBE3_9ZZZZ</name>
<evidence type="ECO:0000256" key="2">
    <source>
        <dbReference type="ARBA" id="ARBA00009409"/>
    </source>
</evidence>
<dbReference type="Pfam" id="PF06831">
    <property type="entry name" value="H2TH"/>
    <property type="match status" value="1"/>
</dbReference>
<keyword evidence="6" id="KW-0234">DNA repair</keyword>
<dbReference type="SUPFAM" id="SSF46946">
    <property type="entry name" value="S13-like H2TH domain"/>
    <property type="match status" value="1"/>
</dbReference>
<dbReference type="SMART" id="SM01232">
    <property type="entry name" value="H2TH"/>
    <property type="match status" value="1"/>
</dbReference>
<dbReference type="PANTHER" id="PTHR22993:SF9">
    <property type="entry name" value="FORMAMIDOPYRIMIDINE-DNA GLYCOSYLASE"/>
    <property type="match status" value="1"/>
</dbReference>
<dbReference type="PANTHER" id="PTHR22993">
    <property type="entry name" value="FORMAMIDOPYRIMIDINE-DNA GLYCOSYLASE"/>
    <property type="match status" value="1"/>
</dbReference>
<comment type="similarity">
    <text evidence="2">Belongs to the FPG family.</text>
</comment>
<evidence type="ECO:0000256" key="4">
    <source>
        <dbReference type="ARBA" id="ARBA00022801"/>
    </source>
</evidence>
<feature type="domain" description="Formamidopyrimidine-DNA glycosylase catalytic" evidence="10">
    <location>
        <begin position="2"/>
        <end position="99"/>
    </location>
</feature>
<dbReference type="Gene3D" id="3.20.190.10">
    <property type="entry name" value="MutM-like, N-terminal"/>
    <property type="match status" value="1"/>
</dbReference>
<dbReference type="Gene3D" id="1.10.8.50">
    <property type="match status" value="1"/>
</dbReference>
<dbReference type="InterPro" id="IPR015886">
    <property type="entry name" value="H2TH_FPG"/>
</dbReference>
<dbReference type="GO" id="GO:0008270">
    <property type="term" value="F:zinc ion binding"/>
    <property type="evidence" value="ECO:0007669"/>
    <property type="project" value="InterPro"/>
</dbReference>
<accession>A0A6C0EBE3</accession>
<comment type="catalytic activity">
    <reaction evidence="1">
        <text>Hydrolysis of DNA containing ring-opened 7-methylguanine residues, releasing 2,6-diamino-4-hydroxy-5-(N-methyl)formamidopyrimidine.</text>
        <dbReference type="EC" id="3.2.2.23"/>
    </reaction>
</comment>
<evidence type="ECO:0000256" key="3">
    <source>
        <dbReference type="ARBA" id="ARBA00022763"/>
    </source>
</evidence>
<evidence type="ECO:0000256" key="5">
    <source>
        <dbReference type="ARBA" id="ARBA00023125"/>
    </source>
</evidence>
<organism evidence="11">
    <name type="scientific">viral metagenome</name>
    <dbReference type="NCBI Taxonomy" id="1070528"/>
    <lineage>
        <taxon>unclassified sequences</taxon>
        <taxon>metagenomes</taxon>
        <taxon>organismal metagenomes</taxon>
    </lineage>
</organism>
<keyword evidence="4" id="KW-0378">Hydrolase</keyword>
<evidence type="ECO:0000256" key="6">
    <source>
        <dbReference type="ARBA" id="ARBA00023204"/>
    </source>
</evidence>
<dbReference type="InterPro" id="IPR035937">
    <property type="entry name" value="FPG_N"/>
</dbReference>
<dbReference type="PROSITE" id="PS51068">
    <property type="entry name" value="FPG_CAT"/>
    <property type="match status" value="1"/>
</dbReference>
<evidence type="ECO:0000256" key="1">
    <source>
        <dbReference type="ARBA" id="ARBA00001668"/>
    </source>
</evidence>
<dbReference type="Pfam" id="PF21025">
    <property type="entry name" value="Fapy_DNA_glyco_C"/>
    <property type="match status" value="1"/>
</dbReference>
<dbReference type="GO" id="GO:0005634">
    <property type="term" value="C:nucleus"/>
    <property type="evidence" value="ECO:0007669"/>
    <property type="project" value="TreeGrafter"/>
</dbReference>
<dbReference type="SMART" id="SM00898">
    <property type="entry name" value="Fapy_DNA_glyco"/>
    <property type="match status" value="1"/>
</dbReference>
<evidence type="ECO:0000259" key="10">
    <source>
        <dbReference type="PROSITE" id="PS51068"/>
    </source>
</evidence>
<keyword evidence="5" id="KW-0238">DNA-binding</keyword>
<dbReference type="GO" id="GO:0003684">
    <property type="term" value="F:damaged DNA binding"/>
    <property type="evidence" value="ECO:0007669"/>
    <property type="project" value="InterPro"/>
</dbReference>
<dbReference type="InterPro" id="IPR012319">
    <property type="entry name" value="FPG_cat"/>
</dbReference>
<evidence type="ECO:0000256" key="7">
    <source>
        <dbReference type="ARBA" id="ARBA00023239"/>
    </source>
</evidence>
<proteinExistence type="inferred from homology"/>
<reference evidence="11" key="1">
    <citation type="journal article" date="2020" name="Nature">
        <title>Giant virus diversity and host interactions through global metagenomics.</title>
        <authorList>
            <person name="Schulz F."/>
            <person name="Roux S."/>
            <person name="Paez-Espino D."/>
            <person name="Jungbluth S."/>
            <person name="Walsh D.A."/>
            <person name="Denef V.J."/>
            <person name="McMahon K.D."/>
            <person name="Konstantinidis K.T."/>
            <person name="Eloe-Fadrosh E.A."/>
            <person name="Kyrpides N.C."/>
            <person name="Woyke T."/>
        </authorList>
    </citation>
    <scope>NUCLEOTIDE SEQUENCE</scope>
    <source>
        <strain evidence="11">GVMAG-M-3300023179-27</strain>
    </source>
</reference>
<dbReference type="InterPro" id="IPR010979">
    <property type="entry name" value="Ribosomal_uS13-like_H2TH"/>
</dbReference>
<sequence>MPEGAEVRYLAELAKKYMVGHKFEHIVSNTKAVVKLPNPSKVVDVGSKGKIMWIETVDYILFIHYGLTGWLLLENSKYPKYVFKFDNFDAFIDDSRRFSKLHVLKDKTKKVRFLSNLGVDILSKDFTYNYMKNILRKRNANICSVLMEQSLFAGIGNYIKNESLYIAKISPYRRCNELSDKEIIKLYGAIRYVTYSNLAEMMRMIKRKLPVDLRNISPKQISVPYKFKVYGNDYDPLGNKVTIENVNGRATYYVKKIQK</sequence>
<keyword evidence="3" id="KW-0227">DNA damage</keyword>
<dbReference type="InterPro" id="IPR049392">
    <property type="entry name" value="FPG_C"/>
</dbReference>
<evidence type="ECO:0000256" key="9">
    <source>
        <dbReference type="ARBA" id="ARBA00023295"/>
    </source>
</evidence>
<dbReference type="AlphaFoldDB" id="A0A6C0EBE3"/>
<dbReference type="GO" id="GO:0003906">
    <property type="term" value="F:DNA-(apurinic or apyrimidinic site) endonuclease activity"/>
    <property type="evidence" value="ECO:0007669"/>
    <property type="project" value="InterPro"/>
</dbReference>
<protein>
    <recommendedName>
        <fullName evidence="10">Formamidopyrimidine-DNA glycosylase catalytic domain-containing protein</fullName>
    </recommendedName>
</protein>
<dbReference type="Pfam" id="PF01149">
    <property type="entry name" value="Fapy_DNA_glyco"/>
    <property type="match status" value="1"/>
</dbReference>